<feature type="domain" description="GGDEF" evidence="5">
    <location>
        <begin position="256"/>
        <end position="386"/>
    </location>
</feature>
<dbReference type="CDD" id="cd01949">
    <property type="entry name" value="GGDEF"/>
    <property type="match status" value="1"/>
</dbReference>
<dbReference type="GO" id="GO:1902201">
    <property type="term" value="P:negative regulation of bacterial-type flagellum-dependent cell motility"/>
    <property type="evidence" value="ECO:0007669"/>
    <property type="project" value="TreeGrafter"/>
</dbReference>
<protein>
    <recommendedName>
        <fullName evidence="2">diguanylate cyclase</fullName>
        <ecNumber evidence="2">2.7.7.65</ecNumber>
    </recommendedName>
</protein>
<feature type="transmembrane region" description="Helical" evidence="4">
    <location>
        <begin position="190"/>
        <end position="214"/>
    </location>
</feature>
<evidence type="ECO:0000313" key="7">
    <source>
        <dbReference type="Proteomes" id="UP000092741"/>
    </source>
</evidence>
<feature type="transmembrane region" description="Helical" evidence="4">
    <location>
        <begin position="96"/>
        <end position="114"/>
    </location>
</feature>
<comment type="cofactor">
    <cofactor evidence="1">
        <name>Mg(2+)</name>
        <dbReference type="ChEBI" id="CHEBI:18420"/>
    </cofactor>
</comment>
<dbReference type="AlphaFoldDB" id="A0AAN0Y8H8"/>
<accession>A0AAN0Y8H8</accession>
<dbReference type="InterPro" id="IPR000160">
    <property type="entry name" value="GGDEF_dom"/>
</dbReference>
<feature type="transmembrane region" description="Helical" evidence="4">
    <location>
        <begin position="39"/>
        <end position="59"/>
    </location>
</feature>
<dbReference type="NCBIfam" id="TIGR00254">
    <property type="entry name" value="GGDEF"/>
    <property type="match status" value="1"/>
</dbReference>
<dbReference type="GO" id="GO:0052621">
    <property type="term" value="F:diguanylate cyclase activity"/>
    <property type="evidence" value="ECO:0007669"/>
    <property type="project" value="UniProtKB-EC"/>
</dbReference>
<dbReference type="Gene3D" id="3.30.70.270">
    <property type="match status" value="1"/>
</dbReference>
<keyword evidence="4" id="KW-0812">Transmembrane</keyword>
<dbReference type="InterPro" id="IPR029787">
    <property type="entry name" value="Nucleotide_cyclase"/>
</dbReference>
<evidence type="ECO:0000256" key="1">
    <source>
        <dbReference type="ARBA" id="ARBA00001946"/>
    </source>
</evidence>
<evidence type="ECO:0000256" key="3">
    <source>
        <dbReference type="ARBA" id="ARBA00034247"/>
    </source>
</evidence>
<dbReference type="PROSITE" id="PS50887">
    <property type="entry name" value="GGDEF"/>
    <property type="match status" value="1"/>
</dbReference>
<feature type="transmembrane region" description="Helical" evidence="4">
    <location>
        <begin position="12"/>
        <end position="32"/>
    </location>
</feature>
<evidence type="ECO:0000259" key="5">
    <source>
        <dbReference type="PROSITE" id="PS50887"/>
    </source>
</evidence>
<dbReference type="GeneID" id="70914510"/>
<feature type="transmembrane region" description="Helical" evidence="4">
    <location>
        <begin position="126"/>
        <end position="146"/>
    </location>
</feature>
<dbReference type="RefSeq" id="WP_020334647.1">
    <property type="nucleotide sequence ID" value="NZ_ATFJ01000026.1"/>
</dbReference>
<sequence length="406" mass="45437">MDNHYLDVRTLNFIVILFSCICSISLLCYQYTQNKIKGLSTFSVSLLFIGLGPFLLGLRDSAPDWVTIIVANTLILIGFLLTLYSVSIFRSFPLKLAHTMACFIPLISASFYYFTFYEPSVKSRVIYLSVYLCLVTLCSGIAMLKGKENDLNLPVKTMAYSFFCYSAFMGARALWSIFAPEMASFMNAGVIHQLTFLFSICLIVALSFNILWLINARLVASINDLSLRDALTGLYNRRALEDIVPCLLKDASKHNLPVSVVMADIDRFKAINDQFGHNAGDQVMEKIANILKKQLPESACVVRVGGDEFLMIILDKLDQAKNFSEQIRTAIENEASLQSFEFKITMSFGVSELVQSSTMDRALTQADVALYHSKHSGRNQVTLFGQYHDLPEAPMHTITSTLSLSK</sequence>
<proteinExistence type="predicted"/>
<gene>
    <name evidence="6" type="ORF">BA890_20750</name>
</gene>
<evidence type="ECO:0000256" key="2">
    <source>
        <dbReference type="ARBA" id="ARBA00012528"/>
    </source>
</evidence>
<evidence type="ECO:0000256" key="4">
    <source>
        <dbReference type="SAM" id="Phobius"/>
    </source>
</evidence>
<keyword evidence="4" id="KW-1133">Transmembrane helix</keyword>
<dbReference type="GO" id="GO:0043709">
    <property type="term" value="P:cell adhesion involved in single-species biofilm formation"/>
    <property type="evidence" value="ECO:0007669"/>
    <property type="project" value="TreeGrafter"/>
</dbReference>
<keyword evidence="7" id="KW-1185">Reference proteome</keyword>
<dbReference type="EC" id="2.7.7.65" evidence="2"/>
<dbReference type="Pfam" id="PF00990">
    <property type="entry name" value="GGDEF"/>
    <property type="match status" value="1"/>
</dbReference>
<dbReference type="PANTHER" id="PTHR45138">
    <property type="entry name" value="REGULATORY COMPONENTS OF SENSORY TRANSDUCTION SYSTEM"/>
    <property type="match status" value="1"/>
</dbReference>
<dbReference type="SMART" id="SM00267">
    <property type="entry name" value="GGDEF"/>
    <property type="match status" value="1"/>
</dbReference>
<dbReference type="FunFam" id="3.30.70.270:FF:000001">
    <property type="entry name" value="Diguanylate cyclase domain protein"/>
    <property type="match status" value="1"/>
</dbReference>
<keyword evidence="4" id="KW-0472">Membrane</keyword>
<dbReference type="EMBL" id="CP016346">
    <property type="protein sequence ID" value="ANQ15145.1"/>
    <property type="molecule type" value="Genomic_DNA"/>
</dbReference>
<organism evidence="6 7">
    <name type="scientific">Vibrio natriegens NBRC 15636 = ATCC 14048 = DSM 759</name>
    <dbReference type="NCBI Taxonomy" id="1219067"/>
    <lineage>
        <taxon>Bacteria</taxon>
        <taxon>Pseudomonadati</taxon>
        <taxon>Pseudomonadota</taxon>
        <taxon>Gammaproteobacteria</taxon>
        <taxon>Vibrionales</taxon>
        <taxon>Vibrionaceae</taxon>
        <taxon>Vibrio</taxon>
    </lineage>
</organism>
<dbReference type="SUPFAM" id="SSF55073">
    <property type="entry name" value="Nucleotide cyclase"/>
    <property type="match status" value="1"/>
</dbReference>
<dbReference type="PANTHER" id="PTHR45138:SF9">
    <property type="entry name" value="DIGUANYLATE CYCLASE DGCM-RELATED"/>
    <property type="match status" value="1"/>
</dbReference>
<dbReference type="InterPro" id="IPR043128">
    <property type="entry name" value="Rev_trsase/Diguanyl_cyclase"/>
</dbReference>
<comment type="catalytic activity">
    <reaction evidence="3">
        <text>2 GTP = 3',3'-c-di-GMP + 2 diphosphate</text>
        <dbReference type="Rhea" id="RHEA:24898"/>
        <dbReference type="ChEBI" id="CHEBI:33019"/>
        <dbReference type="ChEBI" id="CHEBI:37565"/>
        <dbReference type="ChEBI" id="CHEBI:58805"/>
        <dbReference type="EC" id="2.7.7.65"/>
    </reaction>
</comment>
<dbReference type="Proteomes" id="UP000092741">
    <property type="component" value="Chromosome 2"/>
</dbReference>
<feature type="transmembrane region" description="Helical" evidence="4">
    <location>
        <begin position="65"/>
        <end position="84"/>
    </location>
</feature>
<name>A0AAN0Y8H8_VIBNA</name>
<dbReference type="GO" id="GO:0005886">
    <property type="term" value="C:plasma membrane"/>
    <property type="evidence" value="ECO:0007669"/>
    <property type="project" value="TreeGrafter"/>
</dbReference>
<dbReference type="InterPro" id="IPR050469">
    <property type="entry name" value="Diguanylate_Cyclase"/>
</dbReference>
<evidence type="ECO:0000313" key="6">
    <source>
        <dbReference type="EMBL" id="ANQ15145.1"/>
    </source>
</evidence>
<dbReference type="KEGG" id="vna:PN96_16905"/>
<reference evidence="6 7" key="1">
    <citation type="submission" date="2016-07" db="EMBL/GenBank/DDBJ databases">
        <title>Developing Vibrio natriegens as a novel, fast-growing host for biotechnology.</title>
        <authorList>
            <person name="Weinstock M.T."/>
            <person name="Hesek E.D."/>
            <person name="Wilson C.M."/>
            <person name="Gibson D.G."/>
        </authorList>
    </citation>
    <scope>NUCLEOTIDE SEQUENCE [LARGE SCALE GENOMIC DNA]</scope>
    <source>
        <strain evidence="6 7">ATCC 14048</strain>
    </source>
</reference>
<feature type="transmembrane region" description="Helical" evidence="4">
    <location>
        <begin position="158"/>
        <end position="178"/>
    </location>
</feature>